<dbReference type="EMBL" id="JAVDVY010000001">
    <property type="protein sequence ID" value="MDR7134202.1"/>
    <property type="molecule type" value="Genomic_DNA"/>
</dbReference>
<sequence length="163" mass="16724">MRSTAFLSRAGAGLLLVGLAATSGCSWFHKTNDLYAQAPEARPLEVPPDLDQPNVANAVNIPVPAASSGAQASAVGFTTTGTRDDVYAKVGEALGAVEGVNIASRAEALGVYDVNYEGSNFLVRVVGGAEGVYVSAVDPRGMPASGDAPRKLIDSLRTVFTGQ</sequence>
<protein>
    <submittedName>
        <fullName evidence="1">Lipoprotein</fullName>
    </submittedName>
</protein>
<comment type="caution">
    <text evidence="1">The sequence shown here is derived from an EMBL/GenBank/DDBJ whole genome shotgun (WGS) entry which is preliminary data.</text>
</comment>
<organism evidence="1 2">
    <name type="scientific">Lysobacter niastensis</name>
    <dbReference type="NCBI Taxonomy" id="380629"/>
    <lineage>
        <taxon>Bacteria</taxon>
        <taxon>Pseudomonadati</taxon>
        <taxon>Pseudomonadota</taxon>
        <taxon>Gammaproteobacteria</taxon>
        <taxon>Lysobacterales</taxon>
        <taxon>Lysobacteraceae</taxon>
        <taxon>Lysobacter</taxon>
    </lineage>
</organism>
<proteinExistence type="predicted"/>
<dbReference type="PROSITE" id="PS51257">
    <property type="entry name" value="PROKAR_LIPOPROTEIN"/>
    <property type="match status" value="1"/>
</dbReference>
<name>A0ABU1W9C4_9GAMM</name>
<evidence type="ECO:0000313" key="1">
    <source>
        <dbReference type="EMBL" id="MDR7134202.1"/>
    </source>
</evidence>
<reference evidence="1 2" key="1">
    <citation type="submission" date="2023-07" db="EMBL/GenBank/DDBJ databases">
        <title>Sorghum-associated microbial communities from plants grown in Nebraska, USA.</title>
        <authorList>
            <person name="Schachtman D."/>
        </authorList>
    </citation>
    <scope>NUCLEOTIDE SEQUENCE [LARGE SCALE GENOMIC DNA]</scope>
    <source>
        <strain evidence="1 2">BE198</strain>
    </source>
</reference>
<dbReference type="Proteomes" id="UP001251524">
    <property type="component" value="Unassembled WGS sequence"/>
</dbReference>
<keyword evidence="2" id="KW-1185">Reference proteome</keyword>
<evidence type="ECO:0000313" key="2">
    <source>
        <dbReference type="Proteomes" id="UP001251524"/>
    </source>
</evidence>
<keyword evidence="1" id="KW-0449">Lipoprotein</keyword>
<gene>
    <name evidence="1" type="ORF">J2X06_001386</name>
</gene>
<dbReference type="RefSeq" id="WP_310060054.1">
    <property type="nucleotide sequence ID" value="NZ_JAVDVY010000001.1"/>
</dbReference>
<accession>A0ABU1W9C4</accession>